<keyword evidence="2" id="KW-1185">Reference proteome</keyword>
<accession>A0ACC0RSB4</accession>
<dbReference type="EMBL" id="CM009306">
    <property type="protein sequence ID" value="KAI9379450.1"/>
    <property type="molecule type" value="Genomic_DNA"/>
</dbReference>
<evidence type="ECO:0000313" key="1">
    <source>
        <dbReference type="EMBL" id="KAI9379450.1"/>
    </source>
</evidence>
<gene>
    <name evidence="1" type="ORF">POPTR_017G096366v4</name>
</gene>
<dbReference type="Proteomes" id="UP000006729">
    <property type="component" value="Chromosome 17"/>
</dbReference>
<sequence>MYFRLVFTITNAVITAPRLGFKRCKASFSLWSPPCYNDCRKCKELIGGSKDRPIPFWFMSVPFWAELITKNLIIWYSNRLQNLVNDKSFFPLIEE</sequence>
<proteinExistence type="predicted"/>
<comment type="caution">
    <text evidence="1">The sequence shown here is derived from an EMBL/GenBank/DDBJ whole genome shotgun (WGS) entry which is preliminary data.</text>
</comment>
<reference evidence="1 2" key="1">
    <citation type="journal article" date="2006" name="Science">
        <title>The genome of black cottonwood, Populus trichocarpa (Torr. &amp; Gray).</title>
        <authorList>
            <person name="Tuskan G.A."/>
            <person name="Difazio S."/>
            <person name="Jansson S."/>
            <person name="Bohlmann J."/>
            <person name="Grigoriev I."/>
            <person name="Hellsten U."/>
            <person name="Putnam N."/>
            <person name="Ralph S."/>
            <person name="Rombauts S."/>
            <person name="Salamov A."/>
            <person name="Schein J."/>
            <person name="Sterck L."/>
            <person name="Aerts A."/>
            <person name="Bhalerao R.R."/>
            <person name="Bhalerao R.P."/>
            <person name="Blaudez D."/>
            <person name="Boerjan W."/>
            <person name="Brun A."/>
            <person name="Brunner A."/>
            <person name="Busov V."/>
            <person name="Campbell M."/>
            <person name="Carlson J."/>
            <person name="Chalot M."/>
            <person name="Chapman J."/>
            <person name="Chen G.L."/>
            <person name="Cooper D."/>
            <person name="Coutinho P.M."/>
            <person name="Couturier J."/>
            <person name="Covert S."/>
            <person name="Cronk Q."/>
            <person name="Cunningham R."/>
            <person name="Davis J."/>
            <person name="Degroeve S."/>
            <person name="Dejardin A."/>
            <person name="Depamphilis C."/>
            <person name="Detter J."/>
            <person name="Dirks B."/>
            <person name="Dubchak I."/>
            <person name="Duplessis S."/>
            <person name="Ehlting J."/>
            <person name="Ellis B."/>
            <person name="Gendler K."/>
            <person name="Goodstein D."/>
            <person name="Gribskov M."/>
            <person name="Grimwood J."/>
            <person name="Groover A."/>
            <person name="Gunter L."/>
            <person name="Hamberger B."/>
            <person name="Heinze B."/>
            <person name="Helariutta Y."/>
            <person name="Henrissat B."/>
            <person name="Holligan D."/>
            <person name="Holt R."/>
            <person name="Huang W."/>
            <person name="Islam-Faridi N."/>
            <person name="Jones S."/>
            <person name="Jones-Rhoades M."/>
            <person name="Jorgensen R."/>
            <person name="Joshi C."/>
            <person name="Kangasjarvi J."/>
            <person name="Karlsson J."/>
            <person name="Kelleher C."/>
            <person name="Kirkpatrick R."/>
            <person name="Kirst M."/>
            <person name="Kohler A."/>
            <person name="Kalluri U."/>
            <person name="Larimer F."/>
            <person name="Leebens-Mack J."/>
            <person name="Leple J.C."/>
            <person name="Locascio P."/>
            <person name="Lou Y."/>
            <person name="Lucas S."/>
            <person name="Martin F."/>
            <person name="Montanini B."/>
            <person name="Napoli C."/>
            <person name="Nelson D.R."/>
            <person name="Nelson C."/>
            <person name="Nieminen K."/>
            <person name="Nilsson O."/>
            <person name="Pereda V."/>
            <person name="Peter G."/>
            <person name="Philippe R."/>
            <person name="Pilate G."/>
            <person name="Poliakov A."/>
            <person name="Razumovskaya J."/>
            <person name="Richardson P."/>
            <person name="Rinaldi C."/>
            <person name="Ritland K."/>
            <person name="Rouze P."/>
            <person name="Ryaboy D."/>
            <person name="Schmutz J."/>
            <person name="Schrader J."/>
            <person name="Segerman B."/>
            <person name="Shin H."/>
            <person name="Siddiqui A."/>
            <person name="Sterky F."/>
            <person name="Terry A."/>
            <person name="Tsai C.J."/>
            <person name="Uberbacher E."/>
            <person name="Unneberg P."/>
            <person name="Vahala J."/>
            <person name="Wall K."/>
            <person name="Wessler S."/>
            <person name="Yang G."/>
            <person name="Yin T."/>
            <person name="Douglas C."/>
            <person name="Marra M."/>
            <person name="Sandberg G."/>
            <person name="Van de Peer Y."/>
            <person name="Rokhsar D."/>
        </authorList>
    </citation>
    <scope>NUCLEOTIDE SEQUENCE [LARGE SCALE GENOMIC DNA]</scope>
    <source>
        <strain evidence="2">cv. Nisqually</strain>
    </source>
</reference>
<name>A0ACC0RSB4_POPTR</name>
<protein>
    <submittedName>
        <fullName evidence="1">Uncharacterized protein</fullName>
    </submittedName>
</protein>
<organism evidence="1 2">
    <name type="scientific">Populus trichocarpa</name>
    <name type="common">Western balsam poplar</name>
    <name type="synonym">Populus balsamifera subsp. trichocarpa</name>
    <dbReference type="NCBI Taxonomy" id="3694"/>
    <lineage>
        <taxon>Eukaryota</taxon>
        <taxon>Viridiplantae</taxon>
        <taxon>Streptophyta</taxon>
        <taxon>Embryophyta</taxon>
        <taxon>Tracheophyta</taxon>
        <taxon>Spermatophyta</taxon>
        <taxon>Magnoliopsida</taxon>
        <taxon>eudicotyledons</taxon>
        <taxon>Gunneridae</taxon>
        <taxon>Pentapetalae</taxon>
        <taxon>rosids</taxon>
        <taxon>fabids</taxon>
        <taxon>Malpighiales</taxon>
        <taxon>Salicaceae</taxon>
        <taxon>Saliceae</taxon>
        <taxon>Populus</taxon>
    </lineage>
</organism>
<evidence type="ECO:0000313" key="2">
    <source>
        <dbReference type="Proteomes" id="UP000006729"/>
    </source>
</evidence>